<proteinExistence type="predicted"/>
<gene>
    <name evidence="2" type="ORF">AMTR_s00070p00107950</name>
</gene>
<reference evidence="3" key="1">
    <citation type="journal article" date="2013" name="Science">
        <title>The Amborella genome and the evolution of flowering plants.</title>
        <authorList>
            <consortium name="Amborella Genome Project"/>
        </authorList>
    </citation>
    <scope>NUCLEOTIDE SEQUENCE [LARGE SCALE GENOMIC DNA]</scope>
</reference>
<dbReference type="HOGENOM" id="CLU_2336448_0_0_1"/>
<protein>
    <submittedName>
        <fullName evidence="2">Uncharacterized protein</fullName>
    </submittedName>
</protein>
<dbReference type="AlphaFoldDB" id="U5DGK1"/>
<dbReference type="EMBL" id="KI392058">
    <property type="protein sequence ID" value="ERN20607.1"/>
    <property type="molecule type" value="Genomic_DNA"/>
</dbReference>
<dbReference type="Gramene" id="ERN20607">
    <property type="protein sequence ID" value="ERN20607"/>
    <property type="gene ID" value="AMTR_s00070p00107950"/>
</dbReference>
<feature type="region of interest" description="Disordered" evidence="1">
    <location>
        <begin position="1"/>
        <end position="51"/>
    </location>
</feature>
<keyword evidence="3" id="KW-1185">Reference proteome</keyword>
<evidence type="ECO:0000256" key="1">
    <source>
        <dbReference type="SAM" id="MobiDB-lite"/>
    </source>
</evidence>
<feature type="compositionally biased region" description="Polar residues" evidence="1">
    <location>
        <begin position="1"/>
        <end position="19"/>
    </location>
</feature>
<accession>U5DGK1</accession>
<name>U5DGK1_AMBTC</name>
<evidence type="ECO:0000313" key="2">
    <source>
        <dbReference type="EMBL" id="ERN20607.1"/>
    </source>
</evidence>
<dbReference type="Proteomes" id="UP000017836">
    <property type="component" value="Unassembled WGS sequence"/>
</dbReference>
<organism evidence="2 3">
    <name type="scientific">Amborella trichopoda</name>
    <dbReference type="NCBI Taxonomy" id="13333"/>
    <lineage>
        <taxon>Eukaryota</taxon>
        <taxon>Viridiplantae</taxon>
        <taxon>Streptophyta</taxon>
        <taxon>Embryophyta</taxon>
        <taxon>Tracheophyta</taxon>
        <taxon>Spermatophyta</taxon>
        <taxon>Magnoliopsida</taxon>
        <taxon>Amborellales</taxon>
        <taxon>Amborellaceae</taxon>
        <taxon>Amborella</taxon>
    </lineage>
</organism>
<sequence>MSTSRIHPPDSSTAQSSGLHASGGPVASSPLGPRAAARAMTPPGFGSPMTDVPPLDVVGFPIVPRLPSNFKASMVRGMLCSGIDGMSLIGAQGTDGGF</sequence>
<evidence type="ECO:0000313" key="3">
    <source>
        <dbReference type="Proteomes" id="UP000017836"/>
    </source>
</evidence>